<dbReference type="HOGENOM" id="CLU_1646318_0_0_1"/>
<evidence type="ECO:0000313" key="1">
    <source>
        <dbReference type="EnsemblPlants" id="OB07G18010.1"/>
    </source>
</evidence>
<dbReference type="EnsemblPlants" id="OB07G18010.1">
    <property type="protein sequence ID" value="OB07G18010.1"/>
    <property type="gene ID" value="OB07G18010"/>
</dbReference>
<dbReference type="Proteomes" id="UP000006038">
    <property type="component" value="Chromosome 7"/>
</dbReference>
<protein>
    <submittedName>
        <fullName evidence="1">Uncharacterized protein</fullName>
    </submittedName>
</protein>
<sequence length="161" mass="18139">MTTNQAAAASSAVEYEGELRAPRSSANIGGFSVGELDCRRGRSIDSYGKESPKEDIAGLVVNWVPIDCIGGSFYTEILILIEQCGTFILVILDKNTRKLYKLYPYPLNPIYKNNPNVRYVKKFLYLVKHFSKAMHVECLGSMWIEDLTLWSQKKCSKCVNS</sequence>
<organism evidence="1">
    <name type="scientific">Oryza brachyantha</name>
    <name type="common">malo sina</name>
    <dbReference type="NCBI Taxonomy" id="4533"/>
    <lineage>
        <taxon>Eukaryota</taxon>
        <taxon>Viridiplantae</taxon>
        <taxon>Streptophyta</taxon>
        <taxon>Embryophyta</taxon>
        <taxon>Tracheophyta</taxon>
        <taxon>Spermatophyta</taxon>
        <taxon>Magnoliopsida</taxon>
        <taxon>Liliopsida</taxon>
        <taxon>Poales</taxon>
        <taxon>Poaceae</taxon>
        <taxon>BOP clade</taxon>
        <taxon>Oryzoideae</taxon>
        <taxon>Oryzeae</taxon>
        <taxon>Oryzinae</taxon>
        <taxon>Oryza</taxon>
    </lineage>
</organism>
<dbReference type="AlphaFoldDB" id="J3MK69"/>
<evidence type="ECO:0000313" key="2">
    <source>
        <dbReference type="Proteomes" id="UP000006038"/>
    </source>
</evidence>
<dbReference type="Gramene" id="OB07G18010.1">
    <property type="protein sequence ID" value="OB07G18010.1"/>
    <property type="gene ID" value="OB07G18010"/>
</dbReference>
<reference evidence="1" key="2">
    <citation type="submission" date="2013-04" db="UniProtKB">
        <authorList>
            <consortium name="EnsemblPlants"/>
        </authorList>
    </citation>
    <scope>IDENTIFICATION</scope>
</reference>
<name>J3MK69_ORYBR</name>
<proteinExistence type="predicted"/>
<keyword evidence="2" id="KW-1185">Reference proteome</keyword>
<accession>J3MK69</accession>
<reference evidence="1" key="1">
    <citation type="journal article" date="2013" name="Nat. Commun.">
        <title>Whole-genome sequencing of Oryza brachyantha reveals mechanisms underlying Oryza genome evolution.</title>
        <authorList>
            <person name="Chen J."/>
            <person name="Huang Q."/>
            <person name="Gao D."/>
            <person name="Wang J."/>
            <person name="Lang Y."/>
            <person name="Liu T."/>
            <person name="Li B."/>
            <person name="Bai Z."/>
            <person name="Luis Goicoechea J."/>
            <person name="Liang C."/>
            <person name="Chen C."/>
            <person name="Zhang W."/>
            <person name="Sun S."/>
            <person name="Liao Y."/>
            <person name="Zhang X."/>
            <person name="Yang L."/>
            <person name="Song C."/>
            <person name="Wang M."/>
            <person name="Shi J."/>
            <person name="Liu G."/>
            <person name="Liu J."/>
            <person name="Zhou H."/>
            <person name="Zhou W."/>
            <person name="Yu Q."/>
            <person name="An N."/>
            <person name="Chen Y."/>
            <person name="Cai Q."/>
            <person name="Wang B."/>
            <person name="Liu B."/>
            <person name="Min J."/>
            <person name="Huang Y."/>
            <person name="Wu H."/>
            <person name="Li Z."/>
            <person name="Zhang Y."/>
            <person name="Yin Y."/>
            <person name="Song W."/>
            <person name="Jiang J."/>
            <person name="Jackson S.A."/>
            <person name="Wing R.A."/>
            <person name="Wang J."/>
            <person name="Chen M."/>
        </authorList>
    </citation>
    <scope>NUCLEOTIDE SEQUENCE [LARGE SCALE GENOMIC DNA]</scope>
    <source>
        <strain evidence="1">cv. IRGC 101232</strain>
    </source>
</reference>